<dbReference type="Proteomes" id="UP000054558">
    <property type="component" value="Unassembled WGS sequence"/>
</dbReference>
<accession>A0A1Y1I2K1</accession>
<dbReference type="PROSITE" id="PS51289">
    <property type="entry name" value="GLG1_C_RICH"/>
    <property type="match status" value="4"/>
</dbReference>
<evidence type="ECO:0000256" key="10">
    <source>
        <dbReference type="SAM" id="SignalP"/>
    </source>
</evidence>
<reference evidence="11 12" key="1">
    <citation type="journal article" date="2014" name="Nat. Commun.">
        <title>Klebsormidium flaccidum genome reveals primary factors for plant terrestrial adaptation.</title>
        <authorList>
            <person name="Hori K."/>
            <person name="Maruyama F."/>
            <person name="Fujisawa T."/>
            <person name="Togashi T."/>
            <person name="Yamamoto N."/>
            <person name="Seo M."/>
            <person name="Sato S."/>
            <person name="Yamada T."/>
            <person name="Mori H."/>
            <person name="Tajima N."/>
            <person name="Moriyama T."/>
            <person name="Ikeuchi M."/>
            <person name="Watanabe M."/>
            <person name="Wada H."/>
            <person name="Kobayashi K."/>
            <person name="Saito M."/>
            <person name="Masuda T."/>
            <person name="Sasaki-Sekimoto Y."/>
            <person name="Mashiguchi K."/>
            <person name="Awai K."/>
            <person name="Shimojima M."/>
            <person name="Masuda S."/>
            <person name="Iwai M."/>
            <person name="Nobusawa T."/>
            <person name="Narise T."/>
            <person name="Kondo S."/>
            <person name="Saito H."/>
            <person name="Sato R."/>
            <person name="Murakawa M."/>
            <person name="Ihara Y."/>
            <person name="Oshima-Yamada Y."/>
            <person name="Ohtaka K."/>
            <person name="Satoh M."/>
            <person name="Sonobe K."/>
            <person name="Ishii M."/>
            <person name="Ohtani R."/>
            <person name="Kanamori-Sato M."/>
            <person name="Honoki R."/>
            <person name="Miyazaki D."/>
            <person name="Mochizuki H."/>
            <person name="Umetsu J."/>
            <person name="Higashi K."/>
            <person name="Shibata D."/>
            <person name="Kamiya Y."/>
            <person name="Sato N."/>
            <person name="Nakamura Y."/>
            <person name="Tabata S."/>
            <person name="Ida S."/>
            <person name="Kurokawa K."/>
            <person name="Ohta H."/>
        </authorList>
    </citation>
    <scope>NUCLEOTIDE SEQUENCE [LARGE SCALE GENOMIC DNA]</scope>
    <source>
        <strain evidence="11 12">NIES-2285</strain>
    </source>
</reference>
<dbReference type="Pfam" id="PF00839">
    <property type="entry name" value="Cys_rich_FGFR"/>
    <property type="match status" value="10"/>
</dbReference>
<evidence type="ECO:0000256" key="1">
    <source>
        <dbReference type="ARBA" id="ARBA00004479"/>
    </source>
</evidence>
<dbReference type="InterPro" id="IPR017873">
    <property type="entry name" value="Cys-rich_GLG1_repeat_euk"/>
</dbReference>
<evidence type="ECO:0000256" key="6">
    <source>
        <dbReference type="ARBA" id="ARBA00023136"/>
    </source>
</evidence>
<evidence type="ECO:0000256" key="2">
    <source>
        <dbReference type="ARBA" id="ARBA00022692"/>
    </source>
</evidence>
<feature type="compositionally biased region" description="Polar residues" evidence="8">
    <location>
        <begin position="26"/>
        <end position="37"/>
    </location>
</feature>
<protein>
    <submittedName>
        <fullName evidence="11">Golgi apparatus protein 1</fullName>
    </submittedName>
</protein>
<keyword evidence="6 9" id="KW-0472">Membrane</keyword>
<dbReference type="InterPro" id="IPR001893">
    <property type="entry name" value="Cys-rich_GLG1_repeat"/>
</dbReference>
<keyword evidence="7" id="KW-0325">Glycoprotein</keyword>
<keyword evidence="4" id="KW-0677">Repeat</keyword>
<dbReference type="PANTHER" id="PTHR11884:SF1">
    <property type="entry name" value="GOLGI APPARATUS PROTEIN 1"/>
    <property type="match status" value="1"/>
</dbReference>
<feature type="transmembrane region" description="Helical" evidence="9">
    <location>
        <begin position="840"/>
        <end position="860"/>
    </location>
</feature>
<dbReference type="AlphaFoldDB" id="A0A1Y1I2K1"/>
<evidence type="ECO:0000256" key="5">
    <source>
        <dbReference type="ARBA" id="ARBA00022989"/>
    </source>
</evidence>
<dbReference type="InterPro" id="IPR039728">
    <property type="entry name" value="GLG1"/>
</dbReference>
<gene>
    <name evidence="11" type="ORF">KFL_001470080</name>
</gene>
<dbReference type="PANTHER" id="PTHR11884">
    <property type="entry name" value="SELECTIN LIGAND RELATED"/>
    <property type="match status" value="1"/>
</dbReference>
<feature type="chain" id="PRO_5012146533" evidence="10">
    <location>
        <begin position="24"/>
        <end position="879"/>
    </location>
</feature>
<keyword evidence="3 10" id="KW-0732">Signal</keyword>
<evidence type="ECO:0000256" key="7">
    <source>
        <dbReference type="ARBA" id="ARBA00023180"/>
    </source>
</evidence>
<dbReference type="STRING" id="105231.A0A1Y1I2K1"/>
<comment type="subcellular location">
    <subcellularLocation>
        <location evidence="1">Membrane</location>
        <topology evidence="1">Single-pass type I membrane protein</topology>
    </subcellularLocation>
</comment>
<dbReference type="EMBL" id="DF237096">
    <property type="protein sequence ID" value="GAQ83411.1"/>
    <property type="molecule type" value="Genomic_DNA"/>
</dbReference>
<evidence type="ECO:0000256" key="9">
    <source>
        <dbReference type="SAM" id="Phobius"/>
    </source>
</evidence>
<sequence length="879" mass="97924">MALSMKPLVFFLLLAALTISTLAADNSTQSSGNSTEGNDPELSGATSELPTDIAATGACAADLKAFCKGVKPGDSNLADCISNQLKLEKAAVEDTGAKVSEDCKKELQTFKIARAGDITVDVKLAKACKSEIQSLCSDQFLHPRPANVIDCLKEEKDNTGPTCKEQITRIELDAAFDFELDRTMFALCKYDAEQYCAGVENKDGAIQECLRAHEVALSWDCQAELFRVEEQNADDIRLDLRLVKACRTDKARFCADVEPGDSRVKDCLEEHRSDHDFSATCTEEFDRMLARRSQDFRLDPRMRRYCKDDIQTLCDSRLEDLEDVASDDAGITQCLQDYRDELHDPKCRAQVHAVSERAAEDIRFDRPLAVLCKQDRQTLCKEFPDGNGLVFRCLQDNREQLRPECRNAVFDQEVRISEDIDFMAPLRDACAEERLVFCKGVWHGHGNMIRCLEDNLDEADFGSACRKVVERNQLRQGDDYRLNYRLHKACVNEVNRLDCVRACNELATGGPITCHGTVLRCLQDKFDEITSDECREEVFAFEEMEVRDFRTDLPFAQACSNDIRTFCGSARPDHNGQLACLRTHRDRLSDACRKEELKFSIMEASDLRLIPALTHACSAELHGYCRKSSPENGEAFACLQQNVARVEFSVACKEEVNKQEERQASDYRLDVRLRKECDEDVRNVCAHVDPSAEYHAEVLKCLIANSAALSGECASEVAYAVRMALFQYKENSDLTAVCDADVGRYCKGEEAKGLGGFVIGVYGQCLTDVYTKKRSMNAGCAELVRLASTTPEFLNAAPGAGAGEETSANVEALGRLVASLQAQLAAGRDSLNGLTLQGPVAYLSIAALVVVALGICFVVYRRYKNPRRPYRLIMKEPEV</sequence>
<dbReference type="OMA" id="MMECLIE"/>
<keyword evidence="5 9" id="KW-1133">Transmembrane helix</keyword>
<evidence type="ECO:0000256" key="4">
    <source>
        <dbReference type="ARBA" id="ARBA00022737"/>
    </source>
</evidence>
<dbReference type="OrthoDB" id="2015434at2759"/>
<keyword evidence="12" id="KW-1185">Reference proteome</keyword>
<evidence type="ECO:0000256" key="8">
    <source>
        <dbReference type="SAM" id="MobiDB-lite"/>
    </source>
</evidence>
<name>A0A1Y1I2K1_KLENI</name>
<evidence type="ECO:0000313" key="11">
    <source>
        <dbReference type="EMBL" id="GAQ83411.1"/>
    </source>
</evidence>
<evidence type="ECO:0000256" key="3">
    <source>
        <dbReference type="ARBA" id="ARBA00022729"/>
    </source>
</evidence>
<organism evidence="11 12">
    <name type="scientific">Klebsormidium nitens</name>
    <name type="common">Green alga</name>
    <name type="synonym">Ulothrix nitens</name>
    <dbReference type="NCBI Taxonomy" id="105231"/>
    <lineage>
        <taxon>Eukaryota</taxon>
        <taxon>Viridiplantae</taxon>
        <taxon>Streptophyta</taxon>
        <taxon>Klebsormidiophyceae</taxon>
        <taxon>Klebsormidiales</taxon>
        <taxon>Klebsormidiaceae</taxon>
        <taxon>Klebsormidium</taxon>
    </lineage>
</organism>
<dbReference type="GO" id="GO:0000139">
    <property type="term" value="C:Golgi membrane"/>
    <property type="evidence" value="ECO:0007669"/>
    <property type="project" value="InterPro"/>
</dbReference>
<feature type="region of interest" description="Disordered" evidence="8">
    <location>
        <begin position="26"/>
        <end position="47"/>
    </location>
</feature>
<feature type="signal peptide" evidence="10">
    <location>
        <begin position="1"/>
        <end position="23"/>
    </location>
</feature>
<proteinExistence type="predicted"/>
<evidence type="ECO:0000313" key="12">
    <source>
        <dbReference type="Proteomes" id="UP000054558"/>
    </source>
</evidence>
<keyword evidence="2 9" id="KW-0812">Transmembrane</keyword>